<dbReference type="Pfam" id="PF06686">
    <property type="entry name" value="SpoIIIAC"/>
    <property type="match status" value="1"/>
</dbReference>
<dbReference type="RefSeq" id="WP_022058467.1">
    <property type="nucleotide sequence ID" value="NZ_JAJCMH010000003.1"/>
</dbReference>
<organism evidence="2 3">
    <name type="scientific">Coprococcus eutactus</name>
    <dbReference type="NCBI Taxonomy" id="33043"/>
    <lineage>
        <taxon>Bacteria</taxon>
        <taxon>Bacillati</taxon>
        <taxon>Bacillota</taxon>
        <taxon>Clostridia</taxon>
        <taxon>Lachnospirales</taxon>
        <taxon>Lachnospiraceae</taxon>
        <taxon>Coprococcus</taxon>
    </lineage>
</organism>
<feature type="transmembrane region" description="Helical" evidence="1">
    <location>
        <begin position="31"/>
        <end position="50"/>
    </location>
</feature>
<dbReference type="EMBL" id="QRVK01000002">
    <property type="protein sequence ID" value="RGS44035.1"/>
    <property type="molecule type" value="Genomic_DNA"/>
</dbReference>
<keyword evidence="1" id="KW-1133">Transmembrane helix</keyword>
<feature type="transmembrane region" description="Helical" evidence="1">
    <location>
        <begin position="111"/>
        <end position="129"/>
    </location>
</feature>
<keyword evidence="1" id="KW-0472">Membrane</keyword>
<evidence type="ECO:0000313" key="2">
    <source>
        <dbReference type="EMBL" id="RGS44035.1"/>
    </source>
</evidence>
<dbReference type="OrthoDB" id="1682150at2"/>
<dbReference type="NCBIfam" id="TIGR02849">
    <property type="entry name" value="spore_III_AD"/>
    <property type="match status" value="1"/>
</dbReference>
<sequence length="134" mass="14617">MDGDVMNLIAVSFAAVIVVLIAIKIKDMDSGYGVILSMAGCVMVMYFVVSRFRQIADYIDRITAYISVNITYIDVILKMIGLAYVCQFSSDLCRDAGYNAIASQVEMAGKISLILLSMPVLMSVIDLVVKIVEG</sequence>
<dbReference type="InterPro" id="IPR025664">
    <property type="entry name" value="Spore_III_AC/AD"/>
</dbReference>
<dbReference type="AlphaFoldDB" id="A0A412IV85"/>
<protein>
    <submittedName>
        <fullName evidence="2">Stage III sporulation protein AD</fullName>
    </submittedName>
</protein>
<dbReference type="Proteomes" id="UP000283295">
    <property type="component" value="Unassembled WGS sequence"/>
</dbReference>
<reference evidence="2 3" key="1">
    <citation type="submission" date="2018-08" db="EMBL/GenBank/DDBJ databases">
        <title>A genome reference for cultivated species of the human gut microbiota.</title>
        <authorList>
            <person name="Zou Y."/>
            <person name="Xue W."/>
            <person name="Luo G."/>
        </authorList>
    </citation>
    <scope>NUCLEOTIDE SEQUENCE [LARGE SCALE GENOMIC DNA]</scope>
    <source>
        <strain evidence="2 3">AF22-21</strain>
    </source>
</reference>
<evidence type="ECO:0000313" key="3">
    <source>
        <dbReference type="Proteomes" id="UP000283295"/>
    </source>
</evidence>
<gene>
    <name evidence="2" type="primary">spoIIIAD</name>
    <name evidence="2" type="ORF">DWX94_01150</name>
</gene>
<evidence type="ECO:0000256" key="1">
    <source>
        <dbReference type="SAM" id="Phobius"/>
    </source>
</evidence>
<comment type="caution">
    <text evidence="2">The sequence shown here is derived from an EMBL/GenBank/DDBJ whole genome shotgun (WGS) entry which is preliminary data.</text>
</comment>
<accession>A0A412IV85</accession>
<name>A0A412IV85_9FIRM</name>
<feature type="transmembrane region" description="Helical" evidence="1">
    <location>
        <begin position="7"/>
        <end position="25"/>
    </location>
</feature>
<keyword evidence="1" id="KW-0812">Transmembrane</keyword>
<feature type="transmembrane region" description="Helical" evidence="1">
    <location>
        <begin position="62"/>
        <end position="85"/>
    </location>
</feature>
<dbReference type="InterPro" id="IPR014211">
    <property type="entry name" value="Spore_III_AD"/>
</dbReference>
<proteinExistence type="predicted"/>